<dbReference type="EMBL" id="CP099582">
    <property type="protein sequence ID" value="USS41079.1"/>
    <property type="molecule type" value="Genomic_DNA"/>
</dbReference>
<evidence type="ECO:0000313" key="2">
    <source>
        <dbReference type="EMBL" id="USS41079.1"/>
    </source>
</evidence>
<proteinExistence type="predicted"/>
<dbReference type="PROSITE" id="PS51740">
    <property type="entry name" value="SPOVT_ABRB"/>
    <property type="match status" value="1"/>
</dbReference>
<sequence>MIMEIKRIDRQGRVVIPKEWRDKWGDEIILIELDDRIEILPRKKPNLSRFFDMVEVEIKGEDLEKELLEDLI</sequence>
<keyword evidence="3" id="KW-1185">Reference proteome</keyword>
<dbReference type="InterPro" id="IPR007159">
    <property type="entry name" value="SpoVT-AbrB_dom"/>
</dbReference>
<gene>
    <name evidence="2" type="ORF">NF865_02355</name>
</gene>
<protein>
    <submittedName>
        <fullName evidence="2">AbrB/MazE/SpoVT family DNA-binding domain-containing protein</fullName>
    </submittedName>
</protein>
<dbReference type="KEGG" id="tagg:NF865_02355"/>
<evidence type="ECO:0000313" key="3">
    <source>
        <dbReference type="Proteomes" id="UP001055732"/>
    </source>
</evidence>
<dbReference type="SUPFAM" id="SSF89447">
    <property type="entry name" value="AbrB/MazE/MraZ-like"/>
    <property type="match status" value="1"/>
</dbReference>
<dbReference type="RefSeq" id="WP_253305020.1">
    <property type="nucleotide sequence ID" value="NZ_CP099582.1"/>
</dbReference>
<dbReference type="GO" id="GO:0003677">
    <property type="term" value="F:DNA binding"/>
    <property type="evidence" value="ECO:0007669"/>
    <property type="project" value="UniProtKB-KW"/>
</dbReference>
<accession>A0A9E7SP52</accession>
<dbReference type="InterPro" id="IPR037914">
    <property type="entry name" value="SpoVT-AbrB_sf"/>
</dbReference>
<reference evidence="2" key="2">
    <citation type="submission" date="2022-06" db="EMBL/GenBank/DDBJ databases">
        <authorList>
            <person name="Park Y.-J."/>
        </authorList>
    </citation>
    <scope>NUCLEOTIDE SEQUENCE</scope>
    <source>
        <strain evidence="2">TY</strain>
    </source>
</reference>
<name>A0A9E7SP52_THEAG</name>
<dbReference type="Proteomes" id="UP001055732">
    <property type="component" value="Chromosome"/>
</dbReference>
<organism evidence="2 3">
    <name type="scientific">Thermococcus aggregans</name>
    <dbReference type="NCBI Taxonomy" id="110163"/>
    <lineage>
        <taxon>Archaea</taxon>
        <taxon>Methanobacteriati</taxon>
        <taxon>Methanobacteriota</taxon>
        <taxon>Thermococci</taxon>
        <taxon>Thermococcales</taxon>
        <taxon>Thermococcaceae</taxon>
        <taxon>Thermococcus</taxon>
    </lineage>
</organism>
<feature type="domain" description="SpoVT-AbrB" evidence="1">
    <location>
        <begin position="3"/>
        <end position="44"/>
    </location>
</feature>
<evidence type="ECO:0000259" key="1">
    <source>
        <dbReference type="PROSITE" id="PS51740"/>
    </source>
</evidence>
<reference evidence="2" key="1">
    <citation type="journal article" date="1998" name="Int. J. Syst. Bacteriol. 48 Pt">
        <title>Thermococcus guaymasensis sp. nov. and Thermococcus aggregans sp. nov., two novel thermophilic archaea isolated from the Guaymas Basin hydrothermal vent site.</title>
        <authorList>
            <person name="Canganella F."/>
            <person name="Jones W.J."/>
            <person name="Gambacorta A."/>
            <person name="Antranikian G."/>
        </authorList>
    </citation>
    <scope>NUCLEOTIDE SEQUENCE</scope>
    <source>
        <strain evidence="2">TY</strain>
    </source>
</reference>
<dbReference type="Gene3D" id="2.10.260.10">
    <property type="match status" value="1"/>
</dbReference>
<dbReference type="SMART" id="SM00966">
    <property type="entry name" value="SpoVT_AbrB"/>
    <property type="match status" value="1"/>
</dbReference>
<keyword evidence="2" id="KW-0238">DNA-binding</keyword>
<dbReference type="NCBIfam" id="TIGR01439">
    <property type="entry name" value="lp_hng_hel_AbrB"/>
    <property type="match status" value="1"/>
</dbReference>
<dbReference type="Pfam" id="PF04014">
    <property type="entry name" value="MazE_antitoxin"/>
    <property type="match status" value="1"/>
</dbReference>
<dbReference type="AlphaFoldDB" id="A0A9E7SP52"/>